<evidence type="ECO:0000256" key="1">
    <source>
        <dbReference type="SAM" id="MobiDB-lite"/>
    </source>
</evidence>
<feature type="compositionally biased region" description="Polar residues" evidence="1">
    <location>
        <begin position="42"/>
        <end position="52"/>
    </location>
</feature>
<dbReference type="Proteomes" id="UP000325313">
    <property type="component" value="Unassembled WGS sequence"/>
</dbReference>
<dbReference type="AlphaFoldDB" id="A0A5B0MHH8"/>
<dbReference type="EMBL" id="VDEP01000471">
    <property type="protein sequence ID" value="KAA1076121.1"/>
    <property type="molecule type" value="Genomic_DNA"/>
</dbReference>
<proteinExistence type="predicted"/>
<reference evidence="2 3" key="1">
    <citation type="submission" date="2019-05" db="EMBL/GenBank/DDBJ databases">
        <title>Emergence of the Ug99 lineage of the wheat stem rust pathogen through somatic hybridization.</title>
        <authorList>
            <person name="Li F."/>
            <person name="Upadhyaya N.M."/>
            <person name="Sperschneider J."/>
            <person name="Matny O."/>
            <person name="Nguyen-Phuc H."/>
            <person name="Mago R."/>
            <person name="Raley C."/>
            <person name="Miller M.E."/>
            <person name="Silverstein K.A.T."/>
            <person name="Henningsen E."/>
            <person name="Hirsch C.D."/>
            <person name="Visser B."/>
            <person name="Pretorius Z.A."/>
            <person name="Steffenson B.J."/>
            <person name="Schwessinger B."/>
            <person name="Dodds P.N."/>
            <person name="Figueroa M."/>
        </authorList>
    </citation>
    <scope>NUCLEOTIDE SEQUENCE [LARGE SCALE GENOMIC DNA]</scope>
    <source>
        <strain evidence="2 3">Ug99</strain>
    </source>
</reference>
<feature type="compositionally biased region" description="Polar residues" evidence="1">
    <location>
        <begin position="338"/>
        <end position="350"/>
    </location>
</feature>
<evidence type="ECO:0000313" key="3">
    <source>
        <dbReference type="Proteomes" id="UP000325313"/>
    </source>
</evidence>
<gene>
    <name evidence="2" type="ORF">PGTUg99_036030</name>
</gene>
<protein>
    <submittedName>
        <fullName evidence="2">Uncharacterized protein</fullName>
    </submittedName>
</protein>
<organism evidence="2 3">
    <name type="scientific">Puccinia graminis f. sp. tritici</name>
    <dbReference type="NCBI Taxonomy" id="56615"/>
    <lineage>
        <taxon>Eukaryota</taxon>
        <taxon>Fungi</taxon>
        <taxon>Dikarya</taxon>
        <taxon>Basidiomycota</taxon>
        <taxon>Pucciniomycotina</taxon>
        <taxon>Pucciniomycetes</taxon>
        <taxon>Pucciniales</taxon>
        <taxon>Pucciniaceae</taxon>
        <taxon>Puccinia</taxon>
    </lineage>
</organism>
<feature type="region of interest" description="Disordered" evidence="1">
    <location>
        <begin position="329"/>
        <end position="378"/>
    </location>
</feature>
<comment type="caution">
    <text evidence="2">The sequence shown here is derived from an EMBL/GenBank/DDBJ whole genome shotgun (WGS) entry which is preliminary data.</text>
</comment>
<accession>A0A5B0MHH8</accession>
<feature type="region of interest" description="Disordered" evidence="1">
    <location>
        <begin position="21"/>
        <end position="67"/>
    </location>
</feature>
<name>A0A5B0MHH8_PUCGR</name>
<evidence type="ECO:0000313" key="2">
    <source>
        <dbReference type="EMBL" id="KAA1076121.1"/>
    </source>
</evidence>
<sequence length="528" mass="58305">MEPADYSDYLDGLQSLDQVSNWLDDQLQPGGDSLGSERRSESVANTLSNTQRGGIDPKEDADNDNDGEDFKVAIEYKLFVTLKKNKSKPTNTRAGNKRKAATADAPDKYARLVSKANKLSLTWNASNTSLAVFKEAVLEVLRVLEPNQVFRLADKQEREKNLCWYAIIPYGGQFIEKNQTVLDNSKIFARFLEVAEAKGEAKVYLVQNDPKTIAERNEALKQLLEQEKENSDDQSAQAEPTAGASFNKQVIENMWLLRATHMPSENLMGSMELPVMIDPEDRKRFIALSPDRITLWARAMATNPEVTVDNPPKSPAFRFQTKAEFKGIGAGADEEGDNSINVGARTTQDLPSVPRTPGSNRSPAGIASAGGSTNPTNVSPMQMAMGAYPPAMSWAPASPWGWGPPNPHFYAPYGGMPLETPPGWQPNTFITHNPLLAAGTMNTAPVSSPPASDDTVDIKDYLSFCHIDHQCESVQKALVDYGITHYQEFENIKPEELELLGVKKSKARLLVSSTKKYGRTLKKRRLNK</sequence>